<name>M5FWW1_DACPD</name>
<protein>
    <submittedName>
        <fullName evidence="1">Uncharacterized protein</fullName>
    </submittedName>
</protein>
<evidence type="ECO:0000313" key="2">
    <source>
        <dbReference type="Proteomes" id="UP000030653"/>
    </source>
</evidence>
<sequence length="53" mass="5735">MDLTQGVGVKTADLTSGLWMIRMFPRLFQTELSDSGISAWNGGMVANSLFAVL</sequence>
<dbReference type="GeneID" id="63688003"/>
<reference evidence="1 2" key="1">
    <citation type="journal article" date="2012" name="Science">
        <title>The Paleozoic origin of enzymatic lignin decomposition reconstructed from 31 fungal genomes.</title>
        <authorList>
            <person name="Floudas D."/>
            <person name="Binder M."/>
            <person name="Riley R."/>
            <person name="Barry K."/>
            <person name="Blanchette R.A."/>
            <person name="Henrissat B."/>
            <person name="Martinez A.T."/>
            <person name="Otillar R."/>
            <person name="Spatafora J.W."/>
            <person name="Yadav J.S."/>
            <person name="Aerts A."/>
            <person name="Benoit I."/>
            <person name="Boyd A."/>
            <person name="Carlson A."/>
            <person name="Copeland A."/>
            <person name="Coutinho P.M."/>
            <person name="de Vries R.P."/>
            <person name="Ferreira P."/>
            <person name="Findley K."/>
            <person name="Foster B."/>
            <person name="Gaskell J."/>
            <person name="Glotzer D."/>
            <person name="Gorecki P."/>
            <person name="Heitman J."/>
            <person name="Hesse C."/>
            <person name="Hori C."/>
            <person name="Igarashi K."/>
            <person name="Jurgens J.A."/>
            <person name="Kallen N."/>
            <person name="Kersten P."/>
            <person name="Kohler A."/>
            <person name="Kuees U."/>
            <person name="Kumar T.K.A."/>
            <person name="Kuo A."/>
            <person name="LaButti K."/>
            <person name="Larrondo L.F."/>
            <person name="Lindquist E."/>
            <person name="Ling A."/>
            <person name="Lombard V."/>
            <person name="Lucas S."/>
            <person name="Lundell T."/>
            <person name="Martin R."/>
            <person name="McLaughlin D.J."/>
            <person name="Morgenstern I."/>
            <person name="Morin E."/>
            <person name="Murat C."/>
            <person name="Nagy L.G."/>
            <person name="Nolan M."/>
            <person name="Ohm R.A."/>
            <person name="Patyshakuliyeva A."/>
            <person name="Rokas A."/>
            <person name="Ruiz-Duenas F.J."/>
            <person name="Sabat G."/>
            <person name="Salamov A."/>
            <person name="Samejima M."/>
            <person name="Schmutz J."/>
            <person name="Slot J.C."/>
            <person name="St John F."/>
            <person name="Stenlid J."/>
            <person name="Sun H."/>
            <person name="Sun S."/>
            <person name="Syed K."/>
            <person name="Tsang A."/>
            <person name="Wiebenga A."/>
            <person name="Young D."/>
            <person name="Pisabarro A."/>
            <person name="Eastwood D.C."/>
            <person name="Martin F."/>
            <person name="Cullen D."/>
            <person name="Grigoriev I.V."/>
            <person name="Hibbett D.S."/>
        </authorList>
    </citation>
    <scope>NUCLEOTIDE SEQUENCE [LARGE SCALE GENOMIC DNA]</scope>
    <source>
        <strain evidence="1 2">DJM-731 SS1</strain>
    </source>
</reference>
<keyword evidence="2" id="KW-1185">Reference proteome</keyword>
<proteinExistence type="predicted"/>
<dbReference type="AlphaFoldDB" id="M5FWW1"/>
<evidence type="ECO:0000313" key="1">
    <source>
        <dbReference type="EMBL" id="EJU00904.1"/>
    </source>
</evidence>
<accession>M5FWW1</accession>
<dbReference type="RefSeq" id="XP_040627801.1">
    <property type="nucleotide sequence ID" value="XM_040772941.1"/>
</dbReference>
<dbReference type="EMBL" id="JH795865">
    <property type="protein sequence ID" value="EJU00904.1"/>
    <property type="molecule type" value="Genomic_DNA"/>
</dbReference>
<organism evidence="1 2">
    <name type="scientific">Dacryopinax primogenitus (strain DJM 731)</name>
    <name type="common">Brown rot fungus</name>
    <dbReference type="NCBI Taxonomy" id="1858805"/>
    <lineage>
        <taxon>Eukaryota</taxon>
        <taxon>Fungi</taxon>
        <taxon>Dikarya</taxon>
        <taxon>Basidiomycota</taxon>
        <taxon>Agaricomycotina</taxon>
        <taxon>Dacrymycetes</taxon>
        <taxon>Dacrymycetales</taxon>
        <taxon>Dacrymycetaceae</taxon>
        <taxon>Dacryopinax</taxon>
    </lineage>
</organism>
<gene>
    <name evidence="1" type="ORF">DACRYDRAFT_22759</name>
</gene>
<dbReference type="HOGENOM" id="CLU_3068627_0_0_1"/>
<dbReference type="Proteomes" id="UP000030653">
    <property type="component" value="Unassembled WGS sequence"/>
</dbReference>